<gene>
    <name evidence="7" type="ORF">Z520_11473</name>
</gene>
<dbReference type="PANTHER" id="PTHR24096">
    <property type="entry name" value="LONG-CHAIN-FATTY-ACID--COA LIGASE"/>
    <property type="match status" value="1"/>
</dbReference>
<evidence type="ECO:0000313" key="7">
    <source>
        <dbReference type="EMBL" id="KIX92810.1"/>
    </source>
</evidence>
<evidence type="ECO:0000256" key="4">
    <source>
        <dbReference type="SAM" id="Phobius"/>
    </source>
</evidence>
<dbReference type="STRING" id="1442371.A0A0D2GTL9"/>
<dbReference type="InterPro" id="IPR020845">
    <property type="entry name" value="AMP-binding_CS"/>
</dbReference>
<dbReference type="RefSeq" id="XP_016626933.1">
    <property type="nucleotide sequence ID" value="XM_016781962.1"/>
</dbReference>
<evidence type="ECO:0000259" key="5">
    <source>
        <dbReference type="Pfam" id="PF00501"/>
    </source>
</evidence>
<protein>
    <recommendedName>
        <fullName evidence="9">AMP-dependent synthetase/ligase domain-containing protein</fullName>
    </recommendedName>
</protein>
<keyword evidence="4" id="KW-0812">Transmembrane</keyword>
<evidence type="ECO:0008006" key="9">
    <source>
        <dbReference type="Google" id="ProtNLM"/>
    </source>
</evidence>
<dbReference type="GO" id="GO:0019748">
    <property type="term" value="P:secondary metabolic process"/>
    <property type="evidence" value="ECO:0007669"/>
    <property type="project" value="TreeGrafter"/>
</dbReference>
<accession>A0A0D2GTL9</accession>
<dbReference type="Gene3D" id="3.40.50.12780">
    <property type="entry name" value="N-terminal domain of ligase-like"/>
    <property type="match status" value="1"/>
</dbReference>
<dbReference type="Pfam" id="PF00501">
    <property type="entry name" value="AMP-binding"/>
    <property type="match status" value="1"/>
</dbReference>
<dbReference type="InterPro" id="IPR025110">
    <property type="entry name" value="AMP-bd_C"/>
</dbReference>
<dbReference type="InterPro" id="IPR000873">
    <property type="entry name" value="AMP-dep_synth/lig_dom"/>
</dbReference>
<feature type="domain" description="AMP-dependent synthetase/ligase" evidence="5">
    <location>
        <begin position="29"/>
        <end position="402"/>
    </location>
</feature>
<feature type="transmembrane region" description="Helical" evidence="4">
    <location>
        <begin position="246"/>
        <end position="268"/>
    </location>
</feature>
<feature type="domain" description="AMP-binding enzyme C-terminal" evidence="6">
    <location>
        <begin position="454"/>
        <end position="538"/>
    </location>
</feature>
<evidence type="ECO:0000313" key="8">
    <source>
        <dbReference type="Proteomes" id="UP000053411"/>
    </source>
</evidence>
<dbReference type="EMBL" id="KN848100">
    <property type="protein sequence ID" value="KIX92810.1"/>
    <property type="molecule type" value="Genomic_DNA"/>
</dbReference>
<keyword evidence="2" id="KW-0436">Ligase</keyword>
<dbReference type="Gene3D" id="3.30.300.30">
    <property type="match status" value="1"/>
</dbReference>
<comment type="similarity">
    <text evidence="1">Belongs to the ATP-dependent AMP-binding enzyme family.</text>
</comment>
<evidence type="ECO:0000259" key="6">
    <source>
        <dbReference type="Pfam" id="PF13193"/>
    </source>
</evidence>
<evidence type="ECO:0000256" key="1">
    <source>
        <dbReference type="ARBA" id="ARBA00006432"/>
    </source>
</evidence>
<dbReference type="InterPro" id="IPR045851">
    <property type="entry name" value="AMP-bd_C_sf"/>
</dbReference>
<dbReference type="Pfam" id="PF13193">
    <property type="entry name" value="AMP-binding_C"/>
    <property type="match status" value="1"/>
</dbReference>
<dbReference type="VEuPathDB" id="FungiDB:Z520_11473"/>
<organism evidence="7 8">
    <name type="scientific">Fonsecaea multimorphosa CBS 102226</name>
    <dbReference type="NCBI Taxonomy" id="1442371"/>
    <lineage>
        <taxon>Eukaryota</taxon>
        <taxon>Fungi</taxon>
        <taxon>Dikarya</taxon>
        <taxon>Ascomycota</taxon>
        <taxon>Pezizomycotina</taxon>
        <taxon>Eurotiomycetes</taxon>
        <taxon>Chaetothyriomycetidae</taxon>
        <taxon>Chaetothyriales</taxon>
        <taxon>Herpotrichiellaceae</taxon>
        <taxon>Fonsecaea</taxon>
    </lineage>
</organism>
<keyword evidence="4" id="KW-1133">Transmembrane helix</keyword>
<dbReference type="InterPro" id="IPR042099">
    <property type="entry name" value="ANL_N_sf"/>
</dbReference>
<name>A0A0D2GTL9_9EURO</name>
<feature type="region of interest" description="Disordered" evidence="3">
    <location>
        <begin position="162"/>
        <end position="183"/>
    </location>
</feature>
<dbReference type="GO" id="GO:0016405">
    <property type="term" value="F:CoA-ligase activity"/>
    <property type="evidence" value="ECO:0007669"/>
    <property type="project" value="TreeGrafter"/>
</dbReference>
<dbReference type="GeneID" id="27717219"/>
<keyword evidence="8" id="KW-1185">Reference proteome</keyword>
<dbReference type="Proteomes" id="UP000053411">
    <property type="component" value="Unassembled WGS sequence"/>
</dbReference>
<proteinExistence type="inferred from homology"/>
<dbReference type="SUPFAM" id="SSF56801">
    <property type="entry name" value="Acetyl-CoA synthetase-like"/>
    <property type="match status" value="1"/>
</dbReference>
<evidence type="ECO:0000256" key="3">
    <source>
        <dbReference type="SAM" id="MobiDB-lite"/>
    </source>
</evidence>
<dbReference type="OrthoDB" id="1898221at2759"/>
<dbReference type="PROSITE" id="PS00455">
    <property type="entry name" value="AMP_BINDING"/>
    <property type="match status" value="1"/>
</dbReference>
<reference evidence="7 8" key="1">
    <citation type="submission" date="2015-01" db="EMBL/GenBank/DDBJ databases">
        <title>The Genome Sequence of Fonsecaea multimorphosa CBS 102226.</title>
        <authorList>
            <consortium name="The Broad Institute Genomics Platform"/>
            <person name="Cuomo C."/>
            <person name="de Hoog S."/>
            <person name="Gorbushina A."/>
            <person name="Stielow B."/>
            <person name="Teixiera M."/>
            <person name="Abouelleil A."/>
            <person name="Chapman S.B."/>
            <person name="Priest M."/>
            <person name="Young S.K."/>
            <person name="Wortman J."/>
            <person name="Nusbaum C."/>
            <person name="Birren B."/>
        </authorList>
    </citation>
    <scope>NUCLEOTIDE SEQUENCE [LARGE SCALE GENOMIC DNA]</scope>
    <source>
        <strain evidence="7 8">CBS 102226</strain>
    </source>
</reference>
<dbReference type="PANTHER" id="PTHR24096:SF149">
    <property type="entry name" value="AMP-BINDING DOMAIN-CONTAINING PROTEIN-RELATED"/>
    <property type="match status" value="1"/>
</dbReference>
<evidence type="ECO:0000256" key="2">
    <source>
        <dbReference type="ARBA" id="ARBA00022598"/>
    </source>
</evidence>
<sequence>MSVYRSPCWVEIPRHITISQLMQHNIENTAPEKTIFEEAISGKTVTYGSFHYQIRTTAQLLRNVVGLQPGQIVSILSSSRIDCILTAHAVWWAGGVVSLINNALTVDEIRHAVDMVEPTFIVIDETLFQKLPEVLKISTHDQKRPLQVYTIGPKSTEWPELPMGSSSVSTIGEPSREEGPWSLDGQRSDEICAAVLLSSGTTGSPKAVMLSHYNLVAMCNQLRSDNPDNWRGSQREVFFPPLSHVYALYAVFTTCVWVGAFVCLMPRFDLRRYCQLMQDRKATLARLVPPVAKMLAENPVVKQYRYPCLEYFSCSAAPLHYVPLLEMASGKFILNLAAAYGCTELSGPSIHSGVRDVKLPLTAAGTPIANTEIRFLDEDGKDVGARGPGEITCRGPNVMMGYKQAGGGIVKDYFEDGWYRTGDLGYIDNDGFLFVYDRIKDVIKYKGFQVSPSELERILLRHPLVDEAVVIGTWHDDEATEVPRGFVTLKNKLGLDPAEKERFTKSIAEFVDSKVSSYKKLRGGVVILRELPKNTTGKVLRRELKAWSRPRAEMGTPRL</sequence>
<keyword evidence="4" id="KW-0472">Membrane</keyword>
<dbReference type="AlphaFoldDB" id="A0A0D2GTL9"/>